<keyword evidence="3" id="KW-1185">Reference proteome</keyword>
<reference evidence="2 3" key="1">
    <citation type="journal article" date="2018" name="Front. Microbiol.">
        <title>Genome-Wide Analysis of Corynespora cassiicola Leaf Fall Disease Putative Effectors.</title>
        <authorList>
            <person name="Lopez D."/>
            <person name="Ribeiro S."/>
            <person name="Label P."/>
            <person name="Fumanal B."/>
            <person name="Venisse J.S."/>
            <person name="Kohler A."/>
            <person name="de Oliveira R.R."/>
            <person name="Labutti K."/>
            <person name="Lipzen A."/>
            <person name="Lail K."/>
            <person name="Bauer D."/>
            <person name="Ohm R.A."/>
            <person name="Barry K.W."/>
            <person name="Spatafora J."/>
            <person name="Grigoriev I.V."/>
            <person name="Martin F.M."/>
            <person name="Pujade-Renaud V."/>
        </authorList>
    </citation>
    <scope>NUCLEOTIDE SEQUENCE [LARGE SCALE GENOMIC DNA]</scope>
    <source>
        <strain evidence="2 3">Philippines</strain>
    </source>
</reference>
<dbReference type="AlphaFoldDB" id="A0A2T2NG43"/>
<evidence type="ECO:0000313" key="3">
    <source>
        <dbReference type="Proteomes" id="UP000240883"/>
    </source>
</evidence>
<dbReference type="Proteomes" id="UP000240883">
    <property type="component" value="Unassembled WGS sequence"/>
</dbReference>
<feature type="region of interest" description="Disordered" evidence="1">
    <location>
        <begin position="1"/>
        <end position="38"/>
    </location>
</feature>
<accession>A0A2T2NG43</accession>
<evidence type="ECO:0000313" key="2">
    <source>
        <dbReference type="EMBL" id="PSN64405.1"/>
    </source>
</evidence>
<name>A0A2T2NG43_CORCC</name>
<organism evidence="2 3">
    <name type="scientific">Corynespora cassiicola Philippines</name>
    <dbReference type="NCBI Taxonomy" id="1448308"/>
    <lineage>
        <taxon>Eukaryota</taxon>
        <taxon>Fungi</taxon>
        <taxon>Dikarya</taxon>
        <taxon>Ascomycota</taxon>
        <taxon>Pezizomycotina</taxon>
        <taxon>Dothideomycetes</taxon>
        <taxon>Pleosporomycetidae</taxon>
        <taxon>Pleosporales</taxon>
        <taxon>Corynesporascaceae</taxon>
        <taxon>Corynespora</taxon>
    </lineage>
</organism>
<sequence length="102" mass="11139">MFRRSGPSLDSPKHRSPNTVTSPRYTNQGTSPQTPTPLLVISSAPLASLYANLQPPHTLPKPQALIPPRRSQCYPMGHHNRHFAGDRHALNGVWSPPSSAAK</sequence>
<dbReference type="EMBL" id="KZ678138">
    <property type="protein sequence ID" value="PSN64405.1"/>
    <property type="molecule type" value="Genomic_DNA"/>
</dbReference>
<protein>
    <submittedName>
        <fullName evidence="2">Uncharacterized protein</fullName>
    </submittedName>
</protein>
<proteinExistence type="predicted"/>
<feature type="compositionally biased region" description="Polar residues" evidence="1">
    <location>
        <begin position="17"/>
        <end position="33"/>
    </location>
</feature>
<gene>
    <name evidence="2" type="ORF">BS50DRAFT_575854</name>
</gene>
<evidence type="ECO:0000256" key="1">
    <source>
        <dbReference type="SAM" id="MobiDB-lite"/>
    </source>
</evidence>